<evidence type="ECO:0000313" key="3">
    <source>
        <dbReference type="Proteomes" id="UP000007879"/>
    </source>
</evidence>
<protein>
    <submittedName>
        <fullName evidence="2">Uncharacterized protein</fullName>
    </submittedName>
</protein>
<reference evidence="3" key="1">
    <citation type="journal article" date="2010" name="Nature">
        <title>The Amphimedon queenslandica genome and the evolution of animal complexity.</title>
        <authorList>
            <person name="Srivastava M."/>
            <person name="Simakov O."/>
            <person name="Chapman J."/>
            <person name="Fahey B."/>
            <person name="Gauthier M.E."/>
            <person name="Mitros T."/>
            <person name="Richards G.S."/>
            <person name="Conaco C."/>
            <person name="Dacre M."/>
            <person name="Hellsten U."/>
            <person name="Larroux C."/>
            <person name="Putnam N.H."/>
            <person name="Stanke M."/>
            <person name="Adamska M."/>
            <person name="Darling A."/>
            <person name="Degnan S.M."/>
            <person name="Oakley T.H."/>
            <person name="Plachetzki D.C."/>
            <person name="Zhai Y."/>
            <person name="Adamski M."/>
            <person name="Calcino A."/>
            <person name="Cummins S.F."/>
            <person name="Goodstein D.M."/>
            <person name="Harris C."/>
            <person name="Jackson D.J."/>
            <person name="Leys S.P."/>
            <person name="Shu S."/>
            <person name="Woodcroft B.J."/>
            <person name="Vervoort M."/>
            <person name="Kosik K.S."/>
            <person name="Manning G."/>
            <person name="Degnan B.M."/>
            <person name="Rokhsar D.S."/>
        </authorList>
    </citation>
    <scope>NUCLEOTIDE SEQUENCE [LARGE SCALE GENOMIC DNA]</scope>
</reference>
<feature type="compositionally biased region" description="Basic and acidic residues" evidence="1">
    <location>
        <begin position="694"/>
        <end position="706"/>
    </location>
</feature>
<dbReference type="RefSeq" id="XP_019860256.1">
    <property type="nucleotide sequence ID" value="XM_020004697.1"/>
</dbReference>
<proteinExistence type="predicted"/>
<dbReference type="PANTHER" id="PTHR46579">
    <property type="entry name" value="F5/8 TYPE C DOMAIN-CONTAINING PROTEIN-RELATED"/>
    <property type="match status" value="1"/>
</dbReference>
<dbReference type="EnsemblMetazoa" id="XM_020004697.1">
    <property type="protein sequence ID" value="XP_019860256.1"/>
    <property type="gene ID" value="LOC109588556"/>
</dbReference>
<feature type="region of interest" description="Disordered" evidence="1">
    <location>
        <begin position="1"/>
        <end position="48"/>
    </location>
</feature>
<keyword evidence="3" id="KW-1185">Reference proteome</keyword>
<name>A0AAN0JT85_AMPQE</name>
<dbReference type="PANTHER" id="PTHR46579:SF1">
    <property type="entry name" value="F5_8 TYPE C DOMAIN-CONTAINING PROTEIN"/>
    <property type="match status" value="1"/>
</dbReference>
<dbReference type="Proteomes" id="UP000007879">
    <property type="component" value="Unassembled WGS sequence"/>
</dbReference>
<dbReference type="AlphaFoldDB" id="A0AAN0JT85"/>
<dbReference type="KEGG" id="aqu:109588556"/>
<organism evidence="2 3">
    <name type="scientific">Amphimedon queenslandica</name>
    <name type="common">Sponge</name>
    <dbReference type="NCBI Taxonomy" id="400682"/>
    <lineage>
        <taxon>Eukaryota</taxon>
        <taxon>Metazoa</taxon>
        <taxon>Porifera</taxon>
        <taxon>Demospongiae</taxon>
        <taxon>Heteroscleromorpha</taxon>
        <taxon>Haplosclerida</taxon>
        <taxon>Niphatidae</taxon>
        <taxon>Amphimedon</taxon>
    </lineage>
</organism>
<feature type="compositionally biased region" description="Basic residues" evidence="1">
    <location>
        <begin position="24"/>
        <end position="33"/>
    </location>
</feature>
<sequence length="867" mass="98853">MSMKSVYNERFSYSNPNLSASRSTKYRAKKRRKNQPEPEGCDSSSDDDFVVNCHPMDDHPLSIEAEFFQTSLDDTSDHRSDSEHDNQCDEVTECLDDETSTEGVTVWPQVTIEQSEQSTEELVLTPLYDGSNLTAQASGVLLMKLKMRHKLTDETMTDVLRLIKLHCPVPNNCISSLYHFKKQFCHMQYPIVVSHFCSSCLNVLTPNDINDRKSCPNPLCLSALSTHDSISSFIDIPIDLQLKSILERDGIMTILSQFKRQRSDKEYYSDICDGSVYQQALTGFLAHDKNISLIFNTDGIPVFRSSGFSFWPLYLLINELPYRLRAVKENRILAGLWYGSKKPDMTIFLKPMSQSLKKLYEEGVDVKIKDSCDTFRAFLLCSTCDLPAKAMMLNFVQFNGFYGCSRCLQKGETFHIGHRSFTHIYPYDEADPSGPLRTHKETCRHMTDASSTENTVFGVKGPSWLCTLPDYDIIKGTSIDYMHCVLLGVCRQLLRLWLEPVNRDNLWYVGLQITKIDERLCVIKPPSEIQRTPRSIVLTRKFWKAHELRAWLLHYSSVVLYGILHDIYYQHHLLLVEGIYLLLKQHVKPDDIKTSSMLLKHYCFLFEKLYGQRHMTINVHNLLHLPETVECLGPLWAHSCFCFEAANGELLNLFHGTQAVEKQVISHIAIIHQLPVFAQSIIFPDSESVETYWHRDNSRKPPRIGEESDGEEIELKGKPRSGTLSPFEVSLFDGVVAGTDVMFYPTLVLSNSISVTAKSMSQSRKRDNSVICYHSDCYGIVEKIFRFQSNSTPHCLITPLVPTVSICTDDVTDANISSHLVACKPPSSDNKVIIFATLVQEKCVYMDVTEQLNLVFVSRLPNTMEID</sequence>
<evidence type="ECO:0000313" key="2">
    <source>
        <dbReference type="EnsemblMetazoa" id="XP_019860256.1"/>
    </source>
</evidence>
<dbReference type="InterPro" id="IPR004242">
    <property type="entry name" value="Transposase_21"/>
</dbReference>
<feature type="compositionally biased region" description="Polar residues" evidence="1">
    <location>
        <begin position="11"/>
        <end position="23"/>
    </location>
</feature>
<dbReference type="Pfam" id="PF02992">
    <property type="entry name" value="Transposase_21"/>
    <property type="match status" value="1"/>
</dbReference>
<evidence type="ECO:0000256" key="1">
    <source>
        <dbReference type="SAM" id="MobiDB-lite"/>
    </source>
</evidence>
<feature type="region of interest" description="Disordered" evidence="1">
    <location>
        <begin position="694"/>
        <end position="719"/>
    </location>
</feature>
<reference evidence="2" key="2">
    <citation type="submission" date="2024-06" db="UniProtKB">
        <authorList>
            <consortium name="EnsemblMetazoa"/>
        </authorList>
    </citation>
    <scope>IDENTIFICATION</scope>
</reference>
<dbReference type="GeneID" id="109588556"/>
<accession>A0AAN0JT85</accession>